<dbReference type="SMART" id="SM00829">
    <property type="entry name" value="PKS_ER"/>
    <property type="match status" value="1"/>
</dbReference>
<keyword evidence="4" id="KW-1185">Reference proteome</keyword>
<dbReference type="PANTHER" id="PTHR43482:SF1">
    <property type="entry name" value="PROTEIN AST1-RELATED"/>
    <property type="match status" value="1"/>
</dbReference>
<evidence type="ECO:0000259" key="2">
    <source>
        <dbReference type="SMART" id="SM00829"/>
    </source>
</evidence>
<protein>
    <submittedName>
        <fullName evidence="3">NADPH:quinone reductase-like Zn-dependent oxidoreductase</fullName>
    </submittedName>
</protein>
<evidence type="ECO:0000313" key="4">
    <source>
        <dbReference type="Proteomes" id="UP000541033"/>
    </source>
</evidence>
<dbReference type="InterPro" id="IPR052585">
    <property type="entry name" value="Lipid_raft_assoc_Zn_ADH"/>
</dbReference>
<dbReference type="GO" id="GO:0016491">
    <property type="term" value="F:oxidoreductase activity"/>
    <property type="evidence" value="ECO:0007669"/>
    <property type="project" value="InterPro"/>
</dbReference>
<name>A0A7X5QYM7_9MICO</name>
<dbReference type="InterPro" id="IPR020843">
    <property type="entry name" value="ER"/>
</dbReference>
<reference evidence="3 4" key="1">
    <citation type="submission" date="2020-02" db="EMBL/GenBank/DDBJ databases">
        <title>Sequencing the genomes of 1000 actinobacteria strains.</title>
        <authorList>
            <person name="Klenk H.-P."/>
        </authorList>
    </citation>
    <scope>NUCLEOTIDE SEQUENCE [LARGE SCALE GENOMIC DNA]</scope>
    <source>
        <strain evidence="3 4">DSM 27960</strain>
    </source>
</reference>
<accession>A0A7X5QYM7</accession>
<sequence length="334" mass="35390">MTSPRDNTLSDRDAMRVTQFGHPPTPVREPMPKRNDRNALIRVTHASIGVTDTGAAQGDYLLQPVRGFVPGYDFVGVIEQLPSVTQSQLRVGQRIAGVLPRMGAHASVISVAPSLLVPVPDSLDSATAATVPLDAVTAWFALDALALTRGTVLVQGAGGAVGSWAAQLATEQGLTVYGTASSRSRAYAGQFTTSLVDYHDPNWITQIIEATNGGVDGAIDHTGSSSIRRAVRQTGGVVRTAFGGAPGHQRSATASGFLTSALLRYARPRERICSVPIIVATRRAEYRDALTKLFAAVSRGELVPPRPRIVSPTDYAQAFAANIANPGEKMVLER</sequence>
<dbReference type="EMBL" id="JAAMOX010000001">
    <property type="protein sequence ID" value="NIH52393.1"/>
    <property type="molecule type" value="Genomic_DNA"/>
</dbReference>
<dbReference type="Gene3D" id="3.90.180.10">
    <property type="entry name" value="Medium-chain alcohol dehydrogenases, catalytic domain"/>
    <property type="match status" value="1"/>
</dbReference>
<dbReference type="Proteomes" id="UP000541033">
    <property type="component" value="Unassembled WGS sequence"/>
</dbReference>
<comment type="caution">
    <text evidence="3">The sequence shown here is derived from an EMBL/GenBank/DDBJ whole genome shotgun (WGS) entry which is preliminary data.</text>
</comment>
<gene>
    <name evidence="3" type="ORF">FHX76_000261</name>
</gene>
<dbReference type="Pfam" id="PF08240">
    <property type="entry name" value="ADH_N"/>
    <property type="match status" value="1"/>
</dbReference>
<organism evidence="3 4">
    <name type="scientific">Lysinibacter cavernae</name>
    <dbReference type="NCBI Taxonomy" id="1640652"/>
    <lineage>
        <taxon>Bacteria</taxon>
        <taxon>Bacillati</taxon>
        <taxon>Actinomycetota</taxon>
        <taxon>Actinomycetes</taxon>
        <taxon>Micrococcales</taxon>
        <taxon>Microbacteriaceae</taxon>
        <taxon>Lysinibacter</taxon>
    </lineage>
</organism>
<dbReference type="AlphaFoldDB" id="A0A7X5QYM7"/>
<dbReference type="InterPro" id="IPR011032">
    <property type="entry name" value="GroES-like_sf"/>
</dbReference>
<dbReference type="InterPro" id="IPR036291">
    <property type="entry name" value="NAD(P)-bd_dom_sf"/>
</dbReference>
<proteinExistence type="predicted"/>
<feature type="region of interest" description="Disordered" evidence="1">
    <location>
        <begin position="1"/>
        <end position="33"/>
    </location>
</feature>
<dbReference type="SUPFAM" id="SSF51735">
    <property type="entry name" value="NAD(P)-binding Rossmann-fold domains"/>
    <property type="match status" value="1"/>
</dbReference>
<dbReference type="RefSeq" id="WP_341777826.1">
    <property type="nucleotide sequence ID" value="NZ_JAAMOX010000001.1"/>
</dbReference>
<dbReference type="InterPro" id="IPR013149">
    <property type="entry name" value="ADH-like_C"/>
</dbReference>
<dbReference type="InterPro" id="IPR013154">
    <property type="entry name" value="ADH-like_N"/>
</dbReference>
<dbReference type="PANTHER" id="PTHR43482">
    <property type="entry name" value="PROTEIN AST1-RELATED"/>
    <property type="match status" value="1"/>
</dbReference>
<dbReference type="SUPFAM" id="SSF50129">
    <property type="entry name" value="GroES-like"/>
    <property type="match status" value="1"/>
</dbReference>
<feature type="domain" description="Enoyl reductase (ER)" evidence="2">
    <location>
        <begin position="10"/>
        <end position="332"/>
    </location>
</feature>
<dbReference type="Gene3D" id="3.40.50.720">
    <property type="entry name" value="NAD(P)-binding Rossmann-like Domain"/>
    <property type="match status" value="1"/>
</dbReference>
<dbReference type="Pfam" id="PF00107">
    <property type="entry name" value="ADH_zinc_N"/>
    <property type="match status" value="1"/>
</dbReference>
<evidence type="ECO:0000256" key="1">
    <source>
        <dbReference type="SAM" id="MobiDB-lite"/>
    </source>
</evidence>
<evidence type="ECO:0000313" key="3">
    <source>
        <dbReference type="EMBL" id="NIH52393.1"/>
    </source>
</evidence>